<gene>
    <name evidence="2" type="primary">Gale_1</name>
    <name evidence="2" type="ORF">E2C01_043955</name>
</gene>
<dbReference type="Proteomes" id="UP000324222">
    <property type="component" value="Unassembled WGS sequence"/>
</dbReference>
<dbReference type="Gene3D" id="3.90.25.10">
    <property type="entry name" value="UDP-galactose 4-epimerase, domain 1"/>
    <property type="match status" value="1"/>
</dbReference>
<dbReference type="Pfam" id="PF16363">
    <property type="entry name" value="GDP_Man_Dehyd"/>
    <property type="match status" value="1"/>
</dbReference>
<dbReference type="GO" id="GO:0005829">
    <property type="term" value="C:cytosol"/>
    <property type="evidence" value="ECO:0007669"/>
    <property type="project" value="TreeGrafter"/>
</dbReference>
<dbReference type="InterPro" id="IPR016040">
    <property type="entry name" value="NAD(P)-bd_dom"/>
</dbReference>
<evidence type="ECO:0000313" key="3">
    <source>
        <dbReference type="Proteomes" id="UP000324222"/>
    </source>
</evidence>
<feature type="domain" description="NAD(P)-binding" evidence="1">
    <location>
        <begin position="21"/>
        <end position="73"/>
    </location>
</feature>
<accession>A0A5B7FYN3</accession>
<organism evidence="2 3">
    <name type="scientific">Portunus trituberculatus</name>
    <name type="common">Swimming crab</name>
    <name type="synonym">Neptunus trituberculatus</name>
    <dbReference type="NCBI Taxonomy" id="210409"/>
    <lineage>
        <taxon>Eukaryota</taxon>
        <taxon>Metazoa</taxon>
        <taxon>Ecdysozoa</taxon>
        <taxon>Arthropoda</taxon>
        <taxon>Crustacea</taxon>
        <taxon>Multicrustacea</taxon>
        <taxon>Malacostraca</taxon>
        <taxon>Eumalacostraca</taxon>
        <taxon>Eucarida</taxon>
        <taxon>Decapoda</taxon>
        <taxon>Pleocyemata</taxon>
        <taxon>Brachyura</taxon>
        <taxon>Eubrachyura</taxon>
        <taxon>Portunoidea</taxon>
        <taxon>Portunidae</taxon>
        <taxon>Portuninae</taxon>
        <taxon>Portunus</taxon>
    </lineage>
</organism>
<dbReference type="PANTHER" id="PTHR43725:SF31">
    <property type="entry name" value="UDP-GLUCOSE 4-EPIMERASE"/>
    <property type="match status" value="1"/>
</dbReference>
<evidence type="ECO:0000259" key="1">
    <source>
        <dbReference type="Pfam" id="PF16363"/>
    </source>
</evidence>
<dbReference type="OrthoDB" id="9402762at2759"/>
<dbReference type="AlphaFoldDB" id="A0A5B7FYN3"/>
<evidence type="ECO:0000313" key="2">
    <source>
        <dbReference type="EMBL" id="MPC50133.1"/>
    </source>
</evidence>
<dbReference type="EMBL" id="VSRR010009298">
    <property type="protein sequence ID" value="MPC50133.1"/>
    <property type="molecule type" value="Genomic_DNA"/>
</dbReference>
<comment type="caution">
    <text evidence="2">The sequence shown here is derived from an EMBL/GenBank/DDBJ whole genome shotgun (WGS) entry which is preliminary data.</text>
</comment>
<dbReference type="InterPro" id="IPR036291">
    <property type="entry name" value="NAD(P)-bd_dom_sf"/>
</dbReference>
<dbReference type="GO" id="GO:0003978">
    <property type="term" value="F:UDP-glucose 4-epimerase activity"/>
    <property type="evidence" value="ECO:0007669"/>
    <property type="project" value="TreeGrafter"/>
</dbReference>
<reference evidence="2 3" key="1">
    <citation type="submission" date="2019-05" db="EMBL/GenBank/DDBJ databases">
        <title>Another draft genome of Portunus trituberculatus and its Hox gene families provides insights of decapod evolution.</title>
        <authorList>
            <person name="Jeong J.-H."/>
            <person name="Song I."/>
            <person name="Kim S."/>
            <person name="Choi T."/>
            <person name="Kim D."/>
            <person name="Ryu S."/>
            <person name="Kim W."/>
        </authorList>
    </citation>
    <scope>NUCLEOTIDE SEQUENCE [LARGE SCALE GENOMIC DNA]</scope>
    <source>
        <tissue evidence="2">Muscle</tissue>
    </source>
</reference>
<dbReference type="PANTHER" id="PTHR43725">
    <property type="entry name" value="UDP-GLUCOSE 4-EPIMERASE"/>
    <property type="match status" value="1"/>
</dbReference>
<protein>
    <submittedName>
        <fullName evidence="2">UDP-glucose 4-epimerase</fullName>
    </submittedName>
</protein>
<keyword evidence="3" id="KW-1185">Reference proteome</keyword>
<name>A0A5B7FYN3_PORTR</name>
<dbReference type="GO" id="GO:0033499">
    <property type="term" value="P:galactose catabolic process via UDP-galactose, Leloir pathway"/>
    <property type="evidence" value="ECO:0007669"/>
    <property type="project" value="TreeGrafter"/>
</dbReference>
<dbReference type="SUPFAM" id="SSF51735">
    <property type="entry name" value="NAD(P)-binding Rossmann-fold domains"/>
    <property type="match status" value="1"/>
</dbReference>
<proteinExistence type="predicted"/>
<sequence>MPRHFSQTYNLGTGQGVSVLQLVKAFEAVTDTKVPYELKPRREGDIVSMFANTTLAKNELGWTAKYSLENMCKSS</sequence>